<evidence type="ECO:0000313" key="3">
    <source>
        <dbReference type="EMBL" id="NYE70754.1"/>
    </source>
</evidence>
<feature type="region of interest" description="Disordered" evidence="1">
    <location>
        <begin position="230"/>
        <end position="252"/>
    </location>
</feature>
<dbReference type="GO" id="GO:0016740">
    <property type="term" value="F:transferase activity"/>
    <property type="evidence" value="ECO:0007669"/>
    <property type="project" value="UniProtKB-KW"/>
</dbReference>
<feature type="transmembrane region" description="Helical" evidence="2">
    <location>
        <begin position="734"/>
        <end position="753"/>
    </location>
</feature>
<feature type="transmembrane region" description="Helical" evidence="2">
    <location>
        <begin position="601"/>
        <end position="621"/>
    </location>
</feature>
<feature type="transmembrane region" description="Helical" evidence="2">
    <location>
        <begin position="795"/>
        <end position="815"/>
    </location>
</feature>
<dbReference type="InterPro" id="IPR029044">
    <property type="entry name" value="Nucleotide-diphossugar_trans"/>
</dbReference>
<dbReference type="Pfam" id="PF13641">
    <property type="entry name" value="Glyco_tranf_2_3"/>
    <property type="match status" value="1"/>
</dbReference>
<dbReference type="EMBL" id="JACCBU010000001">
    <property type="protein sequence ID" value="NYE70754.1"/>
    <property type="molecule type" value="Genomic_DNA"/>
</dbReference>
<dbReference type="PANTHER" id="PTHR43685:SF3">
    <property type="entry name" value="SLR2126 PROTEIN"/>
    <property type="match status" value="1"/>
</dbReference>
<organism evidence="3 4">
    <name type="scientific">Microlunatus parietis</name>
    <dbReference type="NCBI Taxonomy" id="682979"/>
    <lineage>
        <taxon>Bacteria</taxon>
        <taxon>Bacillati</taxon>
        <taxon>Actinomycetota</taxon>
        <taxon>Actinomycetes</taxon>
        <taxon>Propionibacteriales</taxon>
        <taxon>Propionibacteriaceae</taxon>
        <taxon>Microlunatus</taxon>
    </lineage>
</organism>
<feature type="transmembrane region" description="Helical" evidence="2">
    <location>
        <begin position="469"/>
        <end position="488"/>
    </location>
</feature>
<dbReference type="SUPFAM" id="SSF53448">
    <property type="entry name" value="Nucleotide-diphospho-sugar transferases"/>
    <property type="match status" value="1"/>
</dbReference>
<gene>
    <name evidence="3" type="ORF">BKA15_002083</name>
</gene>
<name>A0A7Y9L8G9_9ACTN</name>
<dbReference type="PANTHER" id="PTHR43685">
    <property type="entry name" value="GLYCOSYLTRANSFERASE"/>
    <property type="match status" value="1"/>
</dbReference>
<sequence length="1112" mass="117776">MARDIVPDDALEPRRSLGHAPASYELDLDPMIDTAQLSAITVGDGGEVDPWAWAREEDDYSRPVDVSRCEVTAVLVAFDAERWLSATLTGLSHLTVRPTRLIAIDNGSTDGTLDLLHDAMTRGILDAVYQGKRGTGFGEAVSRALAADAAAINEAADTRLFFTREEDQKEPWYWLLHDDAVPAPDALYQLLAHVVTDPDIDITGPKLLLPKRRQATRRLSEVGVSISGTGRRELSLDPGEIDQGQHDEPRPKLGVSSCGMLVRASAWSELGGLDPAVPVFRDGVEFGWRANLQGYRVVTSPAAEMVHRQVGRAGLRRRGIGGRRPGKTDRLLGMLVVVGHAPGAQVIWTWLRLVWSCILRSIGYLVGKAPGRSLDELLALGAFVANPSRIGRMRRRLAAIDPVSGAGDRVRELRPPWWSGFRLAGEALTGAVADRYQSVAGASEVALLDDLTADDFLTVGREEKSRSPWLAPIVIALVVAIGGSVLAARDLLRLGSLSGPALLPAQESLAAAWNAALAPIIGAASQSSPPWLVLVALGSTITFGQPEWFVTLLLCGVVPLSLLTGFLAVRHLIGDRRLRIWVAGTYALLPVLLGTTNQGRLGLAVIAVALPFLLLAVRALVLRRPRNPEAWRGGWGAGLVLVVLIAFEPSLLLFAIVLGIAGAIVLRRVPRKAGRILIALGVPLVVLAPWWPSLITSWGRVLVGPDAALTGVGDAARVWELMLGRPGGDGLPPIWISAIVFGLIWLLAAVGIARRPKSSTVVSAWVAGGLALAMAILVSRLVVNLPPIGDQARPWAGTYLLIAFAALLVAAGTGLDGWAAELGDRSFSWIQPASVLAGVLVGAITLGAAVWWAIAGAAGPIKRQPLDALPPYVVNAMASDGKVRVLAIDASGDGLRYSVVDETLARLGDADRGYAFGGSMGARSQSTDLVMRLVAGTGDSDIAPQLGRLGVGYVWVTGADEAEQALIGNTPGLGTASGNFRGMVWQVQPPPSRAVLVDGKKQTPIPVGGTTIEPGGENRRLEIGEPADWRWQATLDGIPLAAVDEGWQQAFLLPPQGGRLEYRLPTANWLLGLQGLALGVAAILAAPAIRRPEVRDPAKSARRAAAGGAGEV</sequence>
<evidence type="ECO:0000256" key="1">
    <source>
        <dbReference type="SAM" id="MobiDB-lite"/>
    </source>
</evidence>
<feature type="transmembrane region" description="Helical" evidence="2">
    <location>
        <begin position="548"/>
        <end position="569"/>
    </location>
</feature>
<feature type="transmembrane region" description="Helical" evidence="2">
    <location>
        <begin position="633"/>
        <end position="666"/>
    </location>
</feature>
<proteinExistence type="predicted"/>
<dbReference type="Gene3D" id="3.90.550.10">
    <property type="entry name" value="Spore Coat Polysaccharide Biosynthesis Protein SpsA, Chain A"/>
    <property type="match status" value="1"/>
</dbReference>
<keyword evidence="2" id="KW-0812">Transmembrane</keyword>
<dbReference type="AlphaFoldDB" id="A0A7Y9L8G9"/>
<keyword evidence="2" id="KW-0472">Membrane</keyword>
<feature type="transmembrane region" description="Helical" evidence="2">
    <location>
        <begin position="835"/>
        <end position="854"/>
    </location>
</feature>
<dbReference type="InterPro" id="IPR050834">
    <property type="entry name" value="Glycosyltransf_2"/>
</dbReference>
<dbReference type="RefSeq" id="WP_179750447.1">
    <property type="nucleotide sequence ID" value="NZ_JACCBU010000001.1"/>
</dbReference>
<accession>A0A7Y9L8G9</accession>
<reference evidence="3 4" key="1">
    <citation type="submission" date="2020-07" db="EMBL/GenBank/DDBJ databases">
        <title>Sequencing the genomes of 1000 actinobacteria strains.</title>
        <authorList>
            <person name="Klenk H.-P."/>
        </authorList>
    </citation>
    <scope>NUCLEOTIDE SEQUENCE [LARGE SCALE GENOMIC DNA]</scope>
    <source>
        <strain evidence="3 4">DSM 22083</strain>
    </source>
</reference>
<comment type="caution">
    <text evidence="3">The sequence shown here is derived from an EMBL/GenBank/DDBJ whole genome shotgun (WGS) entry which is preliminary data.</text>
</comment>
<feature type="transmembrane region" description="Helical" evidence="2">
    <location>
        <begin position="673"/>
        <end position="691"/>
    </location>
</feature>
<evidence type="ECO:0000256" key="2">
    <source>
        <dbReference type="SAM" id="Phobius"/>
    </source>
</evidence>
<keyword evidence="3" id="KW-0808">Transferase</keyword>
<feature type="transmembrane region" description="Helical" evidence="2">
    <location>
        <begin position="760"/>
        <end position="783"/>
    </location>
</feature>
<keyword evidence="4" id="KW-1185">Reference proteome</keyword>
<protein>
    <submittedName>
        <fullName evidence="3">GT2 family glycosyltransferase</fullName>
    </submittedName>
</protein>
<evidence type="ECO:0000313" key="4">
    <source>
        <dbReference type="Proteomes" id="UP000569914"/>
    </source>
</evidence>
<keyword evidence="2" id="KW-1133">Transmembrane helix</keyword>
<dbReference type="Proteomes" id="UP000569914">
    <property type="component" value="Unassembled WGS sequence"/>
</dbReference>